<gene>
    <name evidence="1" type="ORF">Tci_865038</name>
</gene>
<accession>A0A699S7F4</accession>
<sequence>ADYQGSFILLQEKLQQRIHQVGSRCRQWLALKLHYIFRRVGIKNISSFVGNNNSYGIYVPQLYDFPKAGCSQNG</sequence>
<protein>
    <submittedName>
        <fullName evidence="1">Uncharacterized protein</fullName>
    </submittedName>
</protein>
<dbReference type="AlphaFoldDB" id="A0A699S7F4"/>
<comment type="caution">
    <text evidence="1">The sequence shown here is derived from an EMBL/GenBank/DDBJ whole genome shotgun (WGS) entry which is preliminary data.</text>
</comment>
<organism evidence="1">
    <name type="scientific">Tanacetum cinerariifolium</name>
    <name type="common">Dalmatian daisy</name>
    <name type="synonym">Chrysanthemum cinerariifolium</name>
    <dbReference type="NCBI Taxonomy" id="118510"/>
    <lineage>
        <taxon>Eukaryota</taxon>
        <taxon>Viridiplantae</taxon>
        <taxon>Streptophyta</taxon>
        <taxon>Embryophyta</taxon>
        <taxon>Tracheophyta</taxon>
        <taxon>Spermatophyta</taxon>
        <taxon>Magnoliopsida</taxon>
        <taxon>eudicotyledons</taxon>
        <taxon>Gunneridae</taxon>
        <taxon>Pentapetalae</taxon>
        <taxon>asterids</taxon>
        <taxon>campanulids</taxon>
        <taxon>Asterales</taxon>
        <taxon>Asteraceae</taxon>
        <taxon>Asteroideae</taxon>
        <taxon>Anthemideae</taxon>
        <taxon>Anthemidinae</taxon>
        <taxon>Tanacetum</taxon>
    </lineage>
</organism>
<name>A0A699S7F4_TANCI</name>
<reference evidence="1" key="1">
    <citation type="journal article" date="2019" name="Sci. Rep.">
        <title>Draft genome of Tanacetum cinerariifolium, the natural source of mosquito coil.</title>
        <authorList>
            <person name="Yamashiro T."/>
            <person name="Shiraishi A."/>
            <person name="Satake H."/>
            <person name="Nakayama K."/>
        </authorList>
    </citation>
    <scope>NUCLEOTIDE SEQUENCE</scope>
</reference>
<proteinExistence type="predicted"/>
<feature type="non-terminal residue" evidence="1">
    <location>
        <position position="1"/>
    </location>
</feature>
<evidence type="ECO:0000313" key="1">
    <source>
        <dbReference type="EMBL" id="GFC93068.1"/>
    </source>
</evidence>
<dbReference type="EMBL" id="BKCJ011141057">
    <property type="protein sequence ID" value="GFC93068.1"/>
    <property type="molecule type" value="Genomic_DNA"/>
</dbReference>